<dbReference type="RefSeq" id="WP_143097631.1">
    <property type="nucleotide sequence ID" value="NZ_FOPY01000021.1"/>
</dbReference>
<dbReference type="STRING" id="442341.SAMN04487959_1212"/>
<sequence length="95" mass="10377">MKHNKSKVGEVDMIEAFEFSAMSRSGDAATLVAFVQFDADAAPANGEADFLLGSIELFTWDGRAVKYDHGQLVSQDDSDTFTPKDDTILDLLAMQ</sequence>
<protein>
    <submittedName>
        <fullName evidence="1">Uncharacterized protein</fullName>
    </submittedName>
</protein>
<accession>A0A1I3FSX2</accession>
<dbReference type="AlphaFoldDB" id="A0A1I3FSX2"/>
<evidence type="ECO:0000313" key="2">
    <source>
        <dbReference type="Proteomes" id="UP000199040"/>
    </source>
</evidence>
<dbReference type="EMBL" id="FOPY01000021">
    <property type="protein sequence ID" value="SFI14237.1"/>
    <property type="molecule type" value="Genomic_DNA"/>
</dbReference>
<reference evidence="1 2" key="1">
    <citation type="submission" date="2016-10" db="EMBL/GenBank/DDBJ databases">
        <authorList>
            <person name="de Groot N.N."/>
        </authorList>
    </citation>
    <scope>NUCLEOTIDE SEQUENCE [LARGE SCALE GENOMIC DNA]</scope>
    <source>
        <strain evidence="1 2">CGMCC 1.6848</strain>
    </source>
</reference>
<dbReference type="Proteomes" id="UP000199040">
    <property type="component" value="Unassembled WGS sequence"/>
</dbReference>
<gene>
    <name evidence="1" type="ORF">SAMN04487959_1212</name>
</gene>
<evidence type="ECO:0000313" key="1">
    <source>
        <dbReference type="EMBL" id="SFI14237.1"/>
    </source>
</evidence>
<organism evidence="1 2">
    <name type="scientific">Modicisalibacter xianhensis</name>
    <dbReference type="NCBI Taxonomy" id="442341"/>
    <lineage>
        <taxon>Bacteria</taxon>
        <taxon>Pseudomonadati</taxon>
        <taxon>Pseudomonadota</taxon>
        <taxon>Gammaproteobacteria</taxon>
        <taxon>Oceanospirillales</taxon>
        <taxon>Halomonadaceae</taxon>
        <taxon>Modicisalibacter</taxon>
    </lineage>
</organism>
<proteinExistence type="predicted"/>
<keyword evidence="2" id="KW-1185">Reference proteome</keyword>
<name>A0A1I3FSX2_9GAMM</name>